<dbReference type="AlphaFoldDB" id="A0A7R8XF61"/>
<gene>
    <name evidence="1" type="ORF">DSTB1V02_LOCUS8298</name>
</gene>
<keyword evidence="2" id="KW-1185">Reference proteome</keyword>
<sequence length="158" mass="17622">MEKVVVLVSDEDIRQIFTEALGLINSKAPEIFHVEDYRGCENSDVMCVGVEDAWMVEGISRAIHTLYIVDGGTSAVARNRIGLWMEMERKGLLLHRPLTSSKVLESLSDDNWRALNEKYLFLKIPKDTGTDEDARREASSPEGNSKPVACLTIAIISI</sequence>
<organism evidence="1">
    <name type="scientific">Darwinula stevensoni</name>
    <dbReference type="NCBI Taxonomy" id="69355"/>
    <lineage>
        <taxon>Eukaryota</taxon>
        <taxon>Metazoa</taxon>
        <taxon>Ecdysozoa</taxon>
        <taxon>Arthropoda</taxon>
        <taxon>Crustacea</taxon>
        <taxon>Oligostraca</taxon>
        <taxon>Ostracoda</taxon>
        <taxon>Podocopa</taxon>
        <taxon>Podocopida</taxon>
        <taxon>Darwinulocopina</taxon>
        <taxon>Darwinuloidea</taxon>
        <taxon>Darwinulidae</taxon>
        <taxon>Darwinula</taxon>
    </lineage>
</organism>
<accession>A0A7R8XF61</accession>
<protein>
    <submittedName>
        <fullName evidence="1">Uncharacterized protein</fullName>
    </submittedName>
</protein>
<reference evidence="1" key="1">
    <citation type="submission" date="2020-11" db="EMBL/GenBank/DDBJ databases">
        <authorList>
            <person name="Tran Van P."/>
        </authorList>
    </citation>
    <scope>NUCLEOTIDE SEQUENCE</scope>
</reference>
<proteinExistence type="predicted"/>
<evidence type="ECO:0000313" key="2">
    <source>
        <dbReference type="Proteomes" id="UP000677054"/>
    </source>
</evidence>
<dbReference type="EMBL" id="CAJPEV010001865">
    <property type="protein sequence ID" value="CAG0894664.1"/>
    <property type="molecule type" value="Genomic_DNA"/>
</dbReference>
<name>A0A7R8XF61_9CRUS</name>
<dbReference type="Proteomes" id="UP000677054">
    <property type="component" value="Unassembled WGS sequence"/>
</dbReference>
<dbReference type="EMBL" id="LR901382">
    <property type="protein sequence ID" value="CAD7248486.1"/>
    <property type="molecule type" value="Genomic_DNA"/>
</dbReference>
<evidence type="ECO:0000313" key="1">
    <source>
        <dbReference type="EMBL" id="CAD7248486.1"/>
    </source>
</evidence>